<protein>
    <submittedName>
        <fullName evidence="2">Uncharacterized protein</fullName>
    </submittedName>
</protein>
<dbReference type="RefSeq" id="WP_096333124.1">
    <property type="nucleotide sequence ID" value="NZ_FOMX01000002.1"/>
</dbReference>
<gene>
    <name evidence="2" type="ORF">SAMN02745121_00018</name>
</gene>
<dbReference type="EMBL" id="FOMX01000002">
    <property type="protein sequence ID" value="SFD45553.1"/>
    <property type="molecule type" value="Genomic_DNA"/>
</dbReference>
<proteinExistence type="predicted"/>
<keyword evidence="3" id="KW-1185">Reference proteome</keyword>
<evidence type="ECO:0000313" key="3">
    <source>
        <dbReference type="Proteomes" id="UP000199400"/>
    </source>
</evidence>
<dbReference type="AlphaFoldDB" id="A0A1I1SNT5"/>
<dbReference type="Proteomes" id="UP000199400">
    <property type="component" value="Unassembled WGS sequence"/>
</dbReference>
<reference evidence="3" key="1">
    <citation type="submission" date="2016-10" db="EMBL/GenBank/DDBJ databases">
        <authorList>
            <person name="Varghese N."/>
            <person name="Submissions S."/>
        </authorList>
    </citation>
    <scope>NUCLEOTIDE SEQUENCE [LARGE SCALE GENOMIC DNA]</scope>
    <source>
        <strain evidence="3">ATCC 25963</strain>
    </source>
</reference>
<accession>A0A1I1SNT5</accession>
<feature type="compositionally biased region" description="Pro residues" evidence="1">
    <location>
        <begin position="1"/>
        <end position="12"/>
    </location>
</feature>
<evidence type="ECO:0000256" key="1">
    <source>
        <dbReference type="SAM" id="MobiDB-lite"/>
    </source>
</evidence>
<feature type="region of interest" description="Disordered" evidence="1">
    <location>
        <begin position="46"/>
        <end position="66"/>
    </location>
</feature>
<evidence type="ECO:0000313" key="2">
    <source>
        <dbReference type="EMBL" id="SFD45553.1"/>
    </source>
</evidence>
<name>A0A1I1SNT5_9BACT</name>
<feature type="compositionally biased region" description="Basic and acidic residues" evidence="1">
    <location>
        <begin position="46"/>
        <end position="56"/>
    </location>
</feature>
<organism evidence="2 3">
    <name type="scientific">Nannocystis exedens</name>
    <dbReference type="NCBI Taxonomy" id="54"/>
    <lineage>
        <taxon>Bacteria</taxon>
        <taxon>Pseudomonadati</taxon>
        <taxon>Myxococcota</taxon>
        <taxon>Polyangia</taxon>
        <taxon>Nannocystales</taxon>
        <taxon>Nannocystaceae</taxon>
        <taxon>Nannocystis</taxon>
    </lineage>
</organism>
<sequence length="256" mass="27257">MRDPLAPIPSPTASPNFWDTALLPRGTRVGGDEPVEEFSPLRLLQRDQGDTHGLDRRSRRRVRGQTADALDHGSSRLISAVHTVRRALLGLSTAHGWALVHTLTVAPTGLLVHLLDLLSPGLNPELRAQGRNLLARIAPHLGAPLRPRAIHRPGSPLATVGGCLLAPRVVADLSSWASQPSARRGTTRAGHGAFAVTLLAPAVDPRGGVIRIEGELVPMTDPQPQVLAVALSPRALAELGRTLQWPEGGPARVELE</sequence>
<feature type="region of interest" description="Disordered" evidence="1">
    <location>
        <begin position="1"/>
        <end position="22"/>
    </location>
</feature>